<dbReference type="AlphaFoldDB" id="A0A940NJZ7"/>
<accession>A0A940NJZ7</accession>
<evidence type="ECO:0000313" key="1">
    <source>
        <dbReference type="EMBL" id="MBP0725577.1"/>
    </source>
</evidence>
<keyword evidence="2" id="KW-1185">Reference proteome</keyword>
<evidence type="ECO:0000313" key="2">
    <source>
        <dbReference type="Proteomes" id="UP000682134"/>
    </source>
</evidence>
<sequence length="96" mass="11293">MKKWLVSFVLAIILFVNFSNHAYAYRGRTDRLGGHFVTSTHKYEFEHYTSLAKRAKTKREIINLIKSYNSNAYKHVVSLSTIDWNSYTVVYGKRLK</sequence>
<gene>
    <name evidence="1" type="ORF">J5Y03_10290</name>
</gene>
<dbReference type="Proteomes" id="UP000682134">
    <property type="component" value="Unassembled WGS sequence"/>
</dbReference>
<name>A0A940NJZ7_9BACI</name>
<reference evidence="1" key="1">
    <citation type="submission" date="2021-04" db="EMBL/GenBank/DDBJ databases">
        <title>Genome seq and assembly of Bacillus sp.</title>
        <authorList>
            <person name="Chhetri G."/>
        </authorList>
    </citation>
    <scope>NUCLEOTIDE SEQUENCE</scope>
    <source>
        <strain evidence="1">RG28</strain>
    </source>
</reference>
<dbReference type="EMBL" id="JAGIYQ010000005">
    <property type="protein sequence ID" value="MBP0725577.1"/>
    <property type="molecule type" value="Genomic_DNA"/>
</dbReference>
<proteinExistence type="predicted"/>
<protein>
    <submittedName>
        <fullName evidence="1">Uncharacterized protein</fullName>
    </submittedName>
</protein>
<dbReference type="RefSeq" id="WP_209405258.1">
    <property type="nucleotide sequence ID" value="NZ_JAGIYQ010000005.1"/>
</dbReference>
<comment type="caution">
    <text evidence="1">The sequence shown here is derived from an EMBL/GenBank/DDBJ whole genome shotgun (WGS) entry which is preliminary data.</text>
</comment>
<organism evidence="1 2">
    <name type="scientific">Gottfriedia endophytica</name>
    <dbReference type="NCBI Taxonomy" id="2820819"/>
    <lineage>
        <taxon>Bacteria</taxon>
        <taxon>Bacillati</taxon>
        <taxon>Bacillota</taxon>
        <taxon>Bacilli</taxon>
        <taxon>Bacillales</taxon>
        <taxon>Bacillaceae</taxon>
        <taxon>Gottfriedia</taxon>
    </lineage>
</organism>